<dbReference type="STRING" id="57664.SAMN05661003_10927"/>
<dbReference type="InterPro" id="IPR041489">
    <property type="entry name" value="PDZ_6"/>
</dbReference>
<dbReference type="SMART" id="SM00228">
    <property type="entry name" value="PDZ"/>
    <property type="match status" value="1"/>
</dbReference>
<dbReference type="OrthoDB" id="7547925at2"/>
<keyword evidence="2" id="KW-0378">Hydrolase</keyword>
<dbReference type="Gene3D" id="2.40.70.10">
    <property type="entry name" value="Acid Proteases"/>
    <property type="match status" value="2"/>
</dbReference>
<evidence type="ECO:0000313" key="2">
    <source>
        <dbReference type="EMBL" id="SDE36720.1"/>
    </source>
</evidence>
<sequence length="663" mass="73074">MALGRHSLTVVWCWKTGCRWPLRLLVVLLVPLVLATLLAGRGGAEQPPRFADGYALLRAHYEASGGLARWQALTGSYQQGRLRVDGLSGSFRQWTRRPLHSRLVEDFGLFCQVQGDDGAVAWFQDANGQVELRLDPASRVRRELARRLDAFEHLDPASTIFHLQLEAPRLLAGRRCLVARLENCLNSDVSWFFFDPASLELVASRTRQPDLEVDSRYDDYRWQDGLRVAFHQVDHIAPRDKRREIWLTRLDWQAPDDAAIFAVPPPATAPLRWPLAAAPCCLPFLAVEGGIYLPVSVCGDRRWWLLDSGAGHSVIDQDYARQLGLLPQGRIAGFGFGGNFALQLASVPGLVLGRSTDPLRVGPQLLVSVAGLTRHSYEPQIHGILGYDFLSLFVVQVDYAAQQVCLYPQEASLPQLPWQEAPLLYRMFCLPGCLDDVMAGRFSLDLGAERSSLHHPFSLRHQLLRRPGIEQVSLGLGGLSFERQMRFDRLQLAGQLVERPLLGVALEARGTAGHGELAGNLGGDILRRFDLWLDYRHQRVALLPGGRFTEPPQADPVGLLIGRADNGLPMVSYVAPNGPAAAAGFVAGDAIIAIDGLAIARYAGVRAVRALLGQAGRCLIFDLQRGDQRLQRELCLPALPTAEASAEKKLPPVLENSLLPANL</sequence>
<protein>
    <submittedName>
        <fullName evidence="2">Aspartyl protease</fullName>
    </submittedName>
</protein>
<dbReference type="InterPro" id="IPR036034">
    <property type="entry name" value="PDZ_sf"/>
</dbReference>
<dbReference type="AlphaFoldDB" id="A0A1G7CDB1"/>
<keyword evidence="2" id="KW-0645">Protease</keyword>
<organism evidence="2 3">
    <name type="scientific">Desulfuromonas thiophila</name>
    <dbReference type="NCBI Taxonomy" id="57664"/>
    <lineage>
        <taxon>Bacteria</taxon>
        <taxon>Pseudomonadati</taxon>
        <taxon>Thermodesulfobacteriota</taxon>
        <taxon>Desulfuromonadia</taxon>
        <taxon>Desulfuromonadales</taxon>
        <taxon>Desulfuromonadaceae</taxon>
        <taxon>Desulfuromonas</taxon>
    </lineage>
</organism>
<name>A0A1G7CDB1_9BACT</name>
<dbReference type="InterPro" id="IPR001478">
    <property type="entry name" value="PDZ"/>
</dbReference>
<dbReference type="PROSITE" id="PS50106">
    <property type="entry name" value="PDZ"/>
    <property type="match status" value="1"/>
</dbReference>
<dbReference type="SUPFAM" id="SSF50156">
    <property type="entry name" value="PDZ domain-like"/>
    <property type="match status" value="1"/>
</dbReference>
<keyword evidence="3" id="KW-1185">Reference proteome</keyword>
<feature type="domain" description="PDZ" evidence="1">
    <location>
        <begin position="539"/>
        <end position="627"/>
    </location>
</feature>
<reference evidence="3" key="1">
    <citation type="submission" date="2016-10" db="EMBL/GenBank/DDBJ databases">
        <authorList>
            <person name="Varghese N."/>
            <person name="Submissions S."/>
        </authorList>
    </citation>
    <scope>NUCLEOTIDE SEQUENCE [LARGE SCALE GENOMIC DNA]</scope>
    <source>
        <strain evidence="3">DSM 8987</strain>
    </source>
</reference>
<dbReference type="GO" id="GO:0008233">
    <property type="term" value="F:peptidase activity"/>
    <property type="evidence" value="ECO:0007669"/>
    <property type="project" value="UniProtKB-KW"/>
</dbReference>
<dbReference type="RefSeq" id="WP_092078561.1">
    <property type="nucleotide sequence ID" value="NZ_FNAQ01000009.1"/>
</dbReference>
<dbReference type="InterPro" id="IPR021109">
    <property type="entry name" value="Peptidase_aspartic_dom_sf"/>
</dbReference>
<proteinExistence type="predicted"/>
<dbReference type="EMBL" id="FNAQ01000009">
    <property type="protein sequence ID" value="SDE36720.1"/>
    <property type="molecule type" value="Genomic_DNA"/>
</dbReference>
<accession>A0A1G7CDB1</accession>
<dbReference type="Pfam" id="PF17820">
    <property type="entry name" value="PDZ_6"/>
    <property type="match status" value="1"/>
</dbReference>
<evidence type="ECO:0000313" key="3">
    <source>
        <dbReference type="Proteomes" id="UP000243205"/>
    </source>
</evidence>
<dbReference type="GO" id="GO:0006508">
    <property type="term" value="P:proteolysis"/>
    <property type="evidence" value="ECO:0007669"/>
    <property type="project" value="UniProtKB-KW"/>
</dbReference>
<dbReference type="Proteomes" id="UP000243205">
    <property type="component" value="Unassembled WGS sequence"/>
</dbReference>
<dbReference type="Pfam" id="PF13650">
    <property type="entry name" value="Asp_protease_2"/>
    <property type="match status" value="1"/>
</dbReference>
<gene>
    <name evidence="2" type="ORF">SAMN05661003_10927</name>
</gene>
<evidence type="ECO:0000259" key="1">
    <source>
        <dbReference type="PROSITE" id="PS50106"/>
    </source>
</evidence>
<dbReference type="SUPFAM" id="SSF50630">
    <property type="entry name" value="Acid proteases"/>
    <property type="match status" value="1"/>
</dbReference>
<dbReference type="Gene3D" id="2.30.42.10">
    <property type="match status" value="1"/>
</dbReference>